<protein>
    <submittedName>
        <fullName evidence="1">Uncharacterized protein</fullName>
    </submittedName>
</protein>
<dbReference type="AlphaFoldDB" id="C5A6W8"/>
<dbReference type="PaxDb" id="593117-TGAM_1478"/>
<proteinExistence type="predicted"/>
<accession>C5A6W8</accession>
<evidence type="ECO:0000313" key="1">
    <source>
        <dbReference type="EMBL" id="ACS33980.1"/>
    </source>
</evidence>
<dbReference type="RefSeq" id="WP_015859091.1">
    <property type="nucleotide sequence ID" value="NC_012804.1"/>
</dbReference>
<dbReference type="Proteomes" id="UP000001488">
    <property type="component" value="Chromosome"/>
</dbReference>
<dbReference type="EMBL" id="CP001398">
    <property type="protein sequence ID" value="ACS33980.1"/>
    <property type="molecule type" value="Genomic_DNA"/>
</dbReference>
<dbReference type="GeneID" id="7987280"/>
<dbReference type="KEGG" id="tga:TGAM_1478"/>
<evidence type="ECO:0000313" key="2">
    <source>
        <dbReference type="Proteomes" id="UP000001488"/>
    </source>
</evidence>
<dbReference type="PATRIC" id="fig|593117.10.peg.1479"/>
<dbReference type="HOGENOM" id="CLU_835816_0_0_2"/>
<organism evidence="1 2">
    <name type="scientific">Thermococcus gammatolerans (strain DSM 15229 / JCM 11827 / EJ3)</name>
    <dbReference type="NCBI Taxonomy" id="593117"/>
    <lineage>
        <taxon>Archaea</taxon>
        <taxon>Methanobacteriati</taxon>
        <taxon>Methanobacteriota</taxon>
        <taxon>Thermococci</taxon>
        <taxon>Thermococcales</taxon>
        <taxon>Thermococcaceae</taxon>
        <taxon>Thermococcus</taxon>
    </lineage>
</organism>
<reference evidence="1 2" key="1">
    <citation type="journal article" date="2007" name="Genome Biol.">
        <title>Genome analysis and genome-wide proteomics of Thermococcus gammatolerans, the most radioresistant organism known amongst the Archaea.</title>
        <authorList>
            <person name="Zivanovic Y."/>
            <person name="Armengaud J."/>
            <person name="Lagorce A."/>
            <person name="Leplat C."/>
            <person name="Guerin P."/>
            <person name="Dutertre M."/>
            <person name="Anthouard V."/>
            <person name="Forterre P."/>
            <person name="Wincker P."/>
            <person name="Confalonieri F."/>
        </authorList>
    </citation>
    <scope>NUCLEOTIDE SEQUENCE [LARGE SCALE GENOMIC DNA]</scope>
    <source>
        <strain evidence="2">DSM 15229 / JCM 11827 / EJ3</strain>
    </source>
</reference>
<keyword evidence="2" id="KW-1185">Reference proteome</keyword>
<dbReference type="eggNOG" id="arCOG10066">
    <property type="taxonomic scope" value="Archaea"/>
</dbReference>
<dbReference type="OrthoDB" id="101538at2157"/>
<dbReference type="STRING" id="593117.TGAM_1478"/>
<gene>
    <name evidence="1" type="ordered locus">TGAM_1478</name>
</gene>
<name>C5A6W8_THEGJ</name>
<sequence>MRALTVFGFFLIILLLFAYAYSNQPHETMSTLYQKIPEEVRENAQLIAAYYSSQNGDREYQFAFYDPKERTLSIYTFKIITLFKITLNEKKSRISCKTPFNYSILATSPEKLKNFTNCDNCRILLYKDKIYKNEEIESIYPSIEEMIRGKENTTYVNLVLMKDREISMGVIIERVGDHGLVRGFLGYWGLLHMPSTMSSPWRGVIIEFTTKSNGTINVIAHYPGNVTLSTIAEVKALSNKTWELKEVPLEDVIQALKSKKLVGSVKGSLRFEFSITREGERIEAWAAWVNPEKGVLAFCRISPPGKITRNEFNEFDGYLCTRYGSDILEKLP</sequence>